<dbReference type="STRING" id="1121451.DESAM_20560"/>
<evidence type="ECO:0000313" key="4">
    <source>
        <dbReference type="EMBL" id="CCO22847.1"/>
    </source>
</evidence>
<evidence type="ECO:0000259" key="3">
    <source>
        <dbReference type="Pfam" id="PF01145"/>
    </source>
</evidence>
<dbReference type="InterPro" id="IPR001107">
    <property type="entry name" value="Band_7"/>
</dbReference>
<feature type="transmembrane region" description="Helical" evidence="2">
    <location>
        <begin position="44"/>
        <end position="61"/>
    </location>
</feature>
<dbReference type="eggNOG" id="COG0330">
    <property type="taxonomic scope" value="Bacteria"/>
</dbReference>
<dbReference type="AlphaFoldDB" id="L0R9F5"/>
<feature type="domain" description="Band 7" evidence="3">
    <location>
        <begin position="60"/>
        <end position="109"/>
    </location>
</feature>
<keyword evidence="5" id="KW-1185">Reference proteome</keyword>
<dbReference type="EMBL" id="FO203522">
    <property type="protein sequence ID" value="CCO22847.1"/>
    <property type="molecule type" value="Genomic_DNA"/>
</dbReference>
<dbReference type="KEGG" id="dhy:DESAM_20560"/>
<keyword evidence="2" id="KW-1133">Transmembrane helix</keyword>
<dbReference type="HOGENOM" id="CLU_1600056_0_0_7"/>
<accession>L0R9F5</accession>
<organism evidence="4 5">
    <name type="scientific">Maridesulfovibrio hydrothermalis AM13 = DSM 14728</name>
    <dbReference type="NCBI Taxonomy" id="1121451"/>
    <lineage>
        <taxon>Bacteria</taxon>
        <taxon>Pseudomonadati</taxon>
        <taxon>Thermodesulfobacteriota</taxon>
        <taxon>Desulfovibrionia</taxon>
        <taxon>Desulfovibrionales</taxon>
        <taxon>Desulfovibrionaceae</taxon>
        <taxon>Maridesulfovibrio</taxon>
    </lineage>
</organism>
<proteinExistence type="predicted"/>
<dbReference type="Pfam" id="PF01145">
    <property type="entry name" value="Band_7"/>
    <property type="match status" value="1"/>
</dbReference>
<feature type="compositionally biased region" description="Basic and acidic residues" evidence="1">
    <location>
        <begin position="1"/>
        <end position="13"/>
    </location>
</feature>
<evidence type="ECO:0000256" key="1">
    <source>
        <dbReference type="SAM" id="MobiDB-lite"/>
    </source>
</evidence>
<protein>
    <recommendedName>
        <fullName evidence="3">Band 7 domain-containing protein</fullName>
    </recommendedName>
</protein>
<keyword evidence="2" id="KW-0472">Membrane</keyword>
<name>L0R9F5_9BACT</name>
<evidence type="ECO:0000313" key="5">
    <source>
        <dbReference type="Proteomes" id="UP000010808"/>
    </source>
</evidence>
<keyword evidence="2" id="KW-0812">Transmembrane</keyword>
<evidence type="ECO:0000256" key="2">
    <source>
        <dbReference type="SAM" id="Phobius"/>
    </source>
</evidence>
<feature type="region of interest" description="Disordered" evidence="1">
    <location>
        <begin position="1"/>
        <end position="24"/>
    </location>
</feature>
<dbReference type="Proteomes" id="UP000010808">
    <property type="component" value="Chromosome"/>
</dbReference>
<reference evidence="4 5" key="1">
    <citation type="submission" date="2012-10" db="EMBL/GenBank/DDBJ databases">
        <authorList>
            <person name="Genoscope - CEA"/>
        </authorList>
    </citation>
    <scope>NUCLEOTIDE SEQUENCE [LARGE SCALE GENOMIC DNA]</scope>
    <source>
        <strain evidence="5">AM13 / DSM 14728</strain>
    </source>
</reference>
<sequence length="166" mass="18771">MNWDWDKLSEQRQRKIGGPKPPNVDDINSTIRKFRGTGLPGGKFIILGIIVLWFLSGVYIVEPDEVGVVTRFGKYVSTTGPGPHYHLPVPIESVMRPKVTQIRRVEVGFRSYGSSRSFTQGQSRNLRGNHGTCLKNPLCLPVTRTSLMFSLLFNTRSKIRLNICLR</sequence>
<gene>
    <name evidence="4" type="ORF">DESAM_20560</name>
</gene>